<protein>
    <submittedName>
        <fullName evidence="1">Uncharacterized protein</fullName>
    </submittedName>
</protein>
<dbReference type="Proteomes" id="UP001500630">
    <property type="component" value="Unassembled WGS sequence"/>
</dbReference>
<reference evidence="2" key="1">
    <citation type="journal article" date="2019" name="Int. J. Syst. Evol. Microbiol.">
        <title>The Global Catalogue of Microorganisms (GCM) 10K type strain sequencing project: providing services to taxonomists for standard genome sequencing and annotation.</title>
        <authorList>
            <consortium name="The Broad Institute Genomics Platform"/>
            <consortium name="The Broad Institute Genome Sequencing Center for Infectious Disease"/>
            <person name="Wu L."/>
            <person name="Ma J."/>
        </authorList>
    </citation>
    <scope>NUCLEOTIDE SEQUENCE [LARGE SCALE GENOMIC DNA]</scope>
    <source>
        <strain evidence="2">JCM 17326</strain>
    </source>
</reference>
<keyword evidence="2" id="KW-1185">Reference proteome</keyword>
<name>A0ABP6WJV3_9ACTN</name>
<proteinExistence type="predicted"/>
<evidence type="ECO:0000313" key="2">
    <source>
        <dbReference type="Proteomes" id="UP001500630"/>
    </source>
</evidence>
<accession>A0ABP6WJV3</accession>
<dbReference type="EMBL" id="BAABDQ010000006">
    <property type="protein sequence ID" value="GAA3550861.1"/>
    <property type="molecule type" value="Genomic_DNA"/>
</dbReference>
<organism evidence="1 2">
    <name type="scientific">Nonomuraea rosea</name>
    <dbReference type="NCBI Taxonomy" id="638574"/>
    <lineage>
        <taxon>Bacteria</taxon>
        <taxon>Bacillati</taxon>
        <taxon>Actinomycetota</taxon>
        <taxon>Actinomycetes</taxon>
        <taxon>Streptosporangiales</taxon>
        <taxon>Streptosporangiaceae</taxon>
        <taxon>Nonomuraea</taxon>
    </lineage>
</organism>
<comment type="caution">
    <text evidence="1">The sequence shown here is derived from an EMBL/GenBank/DDBJ whole genome shotgun (WGS) entry which is preliminary data.</text>
</comment>
<evidence type="ECO:0000313" key="1">
    <source>
        <dbReference type="EMBL" id="GAA3550861.1"/>
    </source>
</evidence>
<sequence length="82" mass="8617">MEAKSTSEALAQLAGRLIQLVDVLAEQVELVEHQPVHVPRMQAEVVGQPGQVLQALGCEVFAGDSRAEGGSGASATSNWKSF</sequence>
<gene>
    <name evidence="1" type="ORF">GCM10022419_033930</name>
</gene>